<reference evidence="2 3" key="1">
    <citation type="submission" date="2014-03" db="EMBL/GenBank/DDBJ databases">
        <title>Draft genome of the hookworm Oesophagostomum dentatum.</title>
        <authorList>
            <person name="Mitreva M."/>
        </authorList>
    </citation>
    <scope>NUCLEOTIDE SEQUENCE [LARGE SCALE GENOMIC DNA]</scope>
    <source>
        <strain evidence="2 3">OD-Hann</strain>
    </source>
</reference>
<name>A0A0B1S7H9_OESDE</name>
<keyword evidence="3" id="KW-1185">Reference proteome</keyword>
<gene>
    <name evidence="2" type="ORF">OESDEN_20474</name>
</gene>
<feature type="compositionally biased region" description="Basic residues" evidence="1">
    <location>
        <begin position="180"/>
        <end position="192"/>
    </location>
</feature>
<evidence type="ECO:0000256" key="1">
    <source>
        <dbReference type="SAM" id="MobiDB-lite"/>
    </source>
</evidence>
<feature type="region of interest" description="Disordered" evidence="1">
    <location>
        <begin position="34"/>
        <end position="98"/>
    </location>
</feature>
<feature type="region of interest" description="Disordered" evidence="1">
    <location>
        <begin position="323"/>
        <end position="356"/>
    </location>
</feature>
<feature type="region of interest" description="Disordered" evidence="1">
    <location>
        <begin position="136"/>
        <end position="276"/>
    </location>
</feature>
<dbReference type="AlphaFoldDB" id="A0A0B1S7H9"/>
<feature type="compositionally biased region" description="Low complexity" evidence="1">
    <location>
        <begin position="34"/>
        <end position="45"/>
    </location>
</feature>
<proteinExistence type="predicted"/>
<sequence>MKEGAGQDNDAVFHLIVPQLEKGVTYDTAATPVTATAHTKPATAVEPATAHKIEQQNVPPYHSSTSTSTADERNSTTEKLPGVSSRSGSTAKPDVTSKYMEPQLEKVATYNDLTAAPVTTAIPTIPIEPAVVQKTVQPEKTATHPSSMSTSDADTRQKSQPPQPTSTTSRSSAITPSTHSRQRKHQPRRVTRYHSSIITSDARRRQVEQQLALRSASRSATRRSPSVSSQGVTPSARPRSQMMPRSTSREPLRTATAAEPPVTEEPMKTARPTAAESKYLPEYDLWLHPYAQDGGRSPVRAHSGRDDGSEVAVILKEPQCQLPPMAPKEVQKLLKDERKSDSCKTGDLGSPLHTAT</sequence>
<evidence type="ECO:0000313" key="2">
    <source>
        <dbReference type="EMBL" id="KHJ79866.1"/>
    </source>
</evidence>
<dbReference type="EMBL" id="KN602864">
    <property type="protein sequence ID" value="KHJ79866.1"/>
    <property type="molecule type" value="Genomic_DNA"/>
</dbReference>
<dbReference type="Proteomes" id="UP000053660">
    <property type="component" value="Unassembled WGS sequence"/>
</dbReference>
<protein>
    <submittedName>
        <fullName evidence="2">Uncharacterized protein</fullName>
    </submittedName>
</protein>
<organism evidence="2 3">
    <name type="scientific">Oesophagostomum dentatum</name>
    <name type="common">Nodular worm</name>
    <dbReference type="NCBI Taxonomy" id="61180"/>
    <lineage>
        <taxon>Eukaryota</taxon>
        <taxon>Metazoa</taxon>
        <taxon>Ecdysozoa</taxon>
        <taxon>Nematoda</taxon>
        <taxon>Chromadorea</taxon>
        <taxon>Rhabditida</taxon>
        <taxon>Rhabditina</taxon>
        <taxon>Rhabditomorpha</taxon>
        <taxon>Strongyloidea</taxon>
        <taxon>Strongylidae</taxon>
        <taxon>Oesophagostomum</taxon>
    </lineage>
</organism>
<feature type="compositionally biased region" description="Basic and acidic residues" evidence="1">
    <location>
        <begin position="329"/>
        <end position="344"/>
    </location>
</feature>
<feature type="compositionally biased region" description="Low complexity" evidence="1">
    <location>
        <begin position="212"/>
        <end position="229"/>
    </location>
</feature>
<feature type="compositionally biased region" description="Polar residues" evidence="1">
    <location>
        <begin position="55"/>
        <end position="69"/>
    </location>
</feature>
<accession>A0A0B1S7H9</accession>
<evidence type="ECO:0000313" key="3">
    <source>
        <dbReference type="Proteomes" id="UP000053660"/>
    </source>
</evidence>
<feature type="non-terminal residue" evidence="2">
    <location>
        <position position="356"/>
    </location>
</feature>
<feature type="compositionally biased region" description="Polar residues" evidence="1">
    <location>
        <begin position="136"/>
        <end position="152"/>
    </location>
</feature>